<dbReference type="OrthoDB" id="1562405at2759"/>
<dbReference type="Proteomes" id="UP000076532">
    <property type="component" value="Unassembled WGS sequence"/>
</dbReference>
<dbReference type="STRING" id="436010.A0A167THM0"/>
<dbReference type="PANTHER" id="PTHR15678">
    <property type="entry name" value="ANTIGEN MLAA-22-RELATED"/>
    <property type="match status" value="1"/>
</dbReference>
<feature type="compositionally biased region" description="Low complexity" evidence="1">
    <location>
        <begin position="1433"/>
        <end position="1446"/>
    </location>
</feature>
<evidence type="ECO:0000259" key="4">
    <source>
        <dbReference type="SMART" id="SM01216"/>
    </source>
</evidence>
<dbReference type="InterPro" id="IPR045167">
    <property type="entry name" value="Hobbit"/>
</dbReference>
<organism evidence="5 6">
    <name type="scientific">Athelia psychrophila</name>
    <dbReference type="NCBI Taxonomy" id="1759441"/>
    <lineage>
        <taxon>Eukaryota</taxon>
        <taxon>Fungi</taxon>
        <taxon>Dikarya</taxon>
        <taxon>Basidiomycota</taxon>
        <taxon>Agaricomycotina</taxon>
        <taxon>Agaricomycetes</taxon>
        <taxon>Agaricomycetidae</taxon>
        <taxon>Atheliales</taxon>
        <taxon>Atheliaceae</taxon>
        <taxon>Athelia</taxon>
    </lineage>
</organism>
<protein>
    <recommendedName>
        <fullName evidence="7">FMP27 GFWDK domain-containing protein</fullName>
    </recommendedName>
</protein>
<reference evidence="5 6" key="1">
    <citation type="journal article" date="2016" name="Mol. Biol. Evol.">
        <title>Comparative Genomics of Early-Diverging Mushroom-Forming Fungi Provides Insights into the Origins of Lignocellulose Decay Capabilities.</title>
        <authorList>
            <person name="Nagy L.G."/>
            <person name="Riley R."/>
            <person name="Tritt A."/>
            <person name="Adam C."/>
            <person name="Daum C."/>
            <person name="Floudas D."/>
            <person name="Sun H."/>
            <person name="Yadav J.S."/>
            <person name="Pangilinan J."/>
            <person name="Larsson K.H."/>
            <person name="Matsuura K."/>
            <person name="Barry K."/>
            <person name="Labutti K."/>
            <person name="Kuo R."/>
            <person name="Ohm R.A."/>
            <person name="Bhattacharya S.S."/>
            <person name="Shirouzu T."/>
            <person name="Yoshinaga Y."/>
            <person name="Martin F.M."/>
            <person name="Grigoriev I.V."/>
            <person name="Hibbett D.S."/>
        </authorList>
    </citation>
    <scope>NUCLEOTIDE SEQUENCE [LARGE SCALE GENOMIC DNA]</scope>
    <source>
        <strain evidence="5 6">CBS 109695</strain>
    </source>
</reference>
<dbReference type="Pfam" id="PF10344">
    <property type="entry name" value="Hobbit"/>
    <property type="match status" value="2"/>
</dbReference>
<feature type="domain" description="FMP27 SW motif-containing RBG unit" evidence="3">
    <location>
        <begin position="93"/>
        <end position="197"/>
    </location>
</feature>
<dbReference type="SMART" id="SM01214">
    <property type="entry name" value="Fmp27_GFWDK"/>
    <property type="match status" value="1"/>
</dbReference>
<evidence type="ECO:0000256" key="1">
    <source>
        <dbReference type="SAM" id="MobiDB-lite"/>
    </source>
</evidence>
<accession>A0A167THM0</accession>
<feature type="compositionally biased region" description="Basic and acidic residues" evidence="1">
    <location>
        <begin position="1388"/>
        <end position="1404"/>
    </location>
</feature>
<evidence type="ECO:0008006" key="7">
    <source>
        <dbReference type="Google" id="ProtNLM"/>
    </source>
</evidence>
<keyword evidence="6" id="KW-1185">Reference proteome</keyword>
<dbReference type="InterPro" id="IPR019441">
    <property type="entry name" value="FMP27/BLTP2/Hobbit_GFWDK_RBG"/>
</dbReference>
<dbReference type="EMBL" id="KV418222">
    <property type="protein sequence ID" value="KZP02949.1"/>
    <property type="molecule type" value="Genomic_DNA"/>
</dbReference>
<dbReference type="InterPro" id="IPR019415">
    <property type="entry name" value="FMP27_SW_RBG"/>
</dbReference>
<sequence length="1697" mass="190067">MSTPVAEPAKAVPNIRVRIDTLSFEVADDPLESKLGLIWRTGFEACRQRLDREDAFKAKVTAILAAEAQASQGSSNTDSEYHFTPQHTVSVQEAHVRLSMVHAVDWVDRLRDAYETRSQPERLFKQRFSRHHAATGTAHIPDIVSVTDLDNAPPLFRALLEGLDLHVSKPSFPDSEIPGFLQAEGNGLPTDSKFSLLVPMHLKLSLASLSATLRDYPIPLLDIKRNPKPDIQAFMFDSDLIIAEEMGTSESVEWIGYPIVGVSNDIDGAESMSIEVPKTIMPVKSYACPTVQVAACEVTSFAWGVSYGAATQDLTRAIETLTTGSLDPSPPLAFWDKMRLVFHWRIQVVFAQEVRLHLKGTRDPYNTEGAGAGFAFCWQGRPTLLINYENPDRELIQMNSESMLIVIPNFPDLSAQRGDGPSPVVPPTQIPSYRKICAKLTSGTRFGVGCVVERSCGTECSTCKGSPFERKCRIFDFRPHYDIRLEQKAGKPTCNSPDDSYNQFRSDFIHLSVSVTSSLGAVKPGQKHSPSNLYLTPKAFAHFWSWWALFEGVMSIPIRQGSYYPPKQITPKFGRHLATLKYRISVSQLFITHAYIDDSRESWADGVTPFIGIKAKIEKFQADMHQRDQESIVPGRIPDAIKVVRHKPFYAAEVVLDGIDLRTMVAVFQEPLKQTIDLTSTGQRSDYRAALDDLPITEESSIWFDNADFVETDWSSDSVPTLNLLRTAACARLTYLKRVAQPLESPMVTSKFGEEHTHSCLLGQESSVSEVQIKLALARIAELRQELAQIPQDSPRKEFNKRDIDKRLALLNDYIAQLREVARSSNPGAGSEHAYYMPSDSVSPDEWSEFDNVYQVHNPNIFINNAIRDILIRYYHCSRSWRGYEYHMATRAVKFIRDQAEAAISTSANHEDKPKGYTSSAHAAANALRKILTGEKAHESTVQVTEEPQSDDPDHVDPLSGWSDGVSLSKSHFCLLLKPQIVLRSETSVDHVCVLAAVHAKLQAFAIMDVSNAEDPISGKVMSRSYTSLDGLQTFSPTQPNYRGDGCVPLEVLIDFRCESNEFDRLVPQTNATFHYDKFNPLRLRNNLMATTRAEEATSHHSTHLFNETDLVRINVPRFTVSASDKHFEDISNIITKLVLFSNAAHASHVERLETLIFAYDFTDLPSSANVVADLQRRLRNALETRGDAERRFRSIGYNGSAEILQLKAHIFLLSEELNLMFDAIKLAQNRTEDDTDQKSALLLRTSASEISWRMLDDRRDLLAKLAMRKIDYSWLSRQDSSTVNHLSVGDLQAWDGSPHAVWPEILSKHNEPANHPLLKRDIFFLADWTVLAPVGGITIYQNFELSFHPMRLQVDAKVGSRMLEYVWPARKQRALAAAGASTSETPAQRKSDEEPRPSRKSMDSSRALNGSNGLKPPALRRLGTSRSFTDLRGSIPSDSRPPSRSGTPQRTRTLDKFRSRSQTNLLDPSEGQIKKRQVSARKAGDAAEMKTRSSQKTFILVKISRQVLNLLLSIVKEESFDLRDAHIRTRELEYRNQTSSFEELVDQFIPSDMGWKGWVKMAFHQPLVPVLPVARELLSKTKWIASKGTAQLEDQAAHKAPKLLPAKANYGPSLSDTNHSYFSSARMTSEPISAEDESTVADERGSRAKSRSRMMSLFRPSSSRTALTSPPPEFLVRERSGTITPRPTLESPGPST</sequence>
<evidence type="ECO:0000313" key="6">
    <source>
        <dbReference type="Proteomes" id="UP000076532"/>
    </source>
</evidence>
<evidence type="ECO:0000313" key="5">
    <source>
        <dbReference type="EMBL" id="KZP02949.1"/>
    </source>
</evidence>
<feature type="domain" description="FMP27/BLTP2/Hobbit GFWDK motif-containing RBG unit" evidence="2">
    <location>
        <begin position="215"/>
        <end position="367"/>
    </location>
</feature>
<dbReference type="SMART" id="SM01215">
    <property type="entry name" value="Fmp27_SW"/>
    <property type="match status" value="1"/>
</dbReference>
<gene>
    <name evidence="5" type="ORF">FIBSPDRAFT_1055542</name>
</gene>
<name>A0A167THM0_9AGAM</name>
<dbReference type="SMART" id="SM01216">
    <property type="entry name" value="Fmp27_WPPW"/>
    <property type="match status" value="1"/>
</dbReference>
<feature type="compositionally biased region" description="Polar residues" evidence="1">
    <location>
        <begin position="1660"/>
        <end position="1669"/>
    </location>
</feature>
<feature type="region of interest" description="Disordered" evidence="1">
    <location>
        <begin position="1378"/>
        <end position="1490"/>
    </location>
</feature>
<proteinExistence type="predicted"/>
<feature type="region of interest" description="Disordered" evidence="1">
    <location>
        <begin position="938"/>
        <end position="959"/>
    </location>
</feature>
<feature type="domain" description="FMP27 WPPW motif-containing RBG unit" evidence="4">
    <location>
        <begin position="612"/>
        <end position="1053"/>
    </location>
</feature>
<evidence type="ECO:0000259" key="3">
    <source>
        <dbReference type="SMART" id="SM01215"/>
    </source>
</evidence>
<dbReference type="InterPro" id="IPR019449">
    <property type="entry name" value="FMP27_WPPW_RBG"/>
</dbReference>
<dbReference type="PANTHER" id="PTHR15678:SF6">
    <property type="entry name" value="BRIDGE-LIKE LIPID TRANSFER PROTEIN FAMILY MEMBER 2"/>
    <property type="match status" value="1"/>
</dbReference>
<evidence type="ECO:0000259" key="2">
    <source>
        <dbReference type="SMART" id="SM01214"/>
    </source>
</evidence>
<feature type="region of interest" description="Disordered" evidence="1">
    <location>
        <begin position="1626"/>
        <end position="1697"/>
    </location>
</feature>